<dbReference type="InterPro" id="IPR003399">
    <property type="entry name" value="Mce/MlaD"/>
</dbReference>
<keyword evidence="1" id="KW-1133">Transmembrane helix</keyword>
<dbReference type="OrthoDB" id="9808689at2"/>
<sequence>MPAQSRRLYLRVGVLILVGLALGLAFVLFFTAGKLGRKTQTFETYVRESVTGMDVGAAVRFRGVQLGQVTEINLVATSYPPPKDNFTAAYQRVIVRFALDLTRLRDTPDVQQAVDNGLRARLATTGITGVGYIELDFVDKDRFPAEVPPWTAEYAVIPSIPSTVAQVTSVAEALAQRVSDLPIEQILGDMSGLLADLRRQVNEGDLARTAQAATETLATLQRTVADLNLPELSTELRGTIAEARGLLAGPEVRGTLRNASAAMERLQQGMQRLPAAVAQVEAAARSVTNTVGDINGDLAPTLRDLRAASGSLRETTDGLRRAPAASLLAPAPPVPDWARGRR</sequence>
<dbReference type="Pfam" id="PF02470">
    <property type="entry name" value="MlaD"/>
    <property type="match status" value="1"/>
</dbReference>
<dbReference type="RefSeq" id="WP_140886314.1">
    <property type="nucleotide sequence ID" value="NZ_RCZP01000038.1"/>
</dbReference>
<accession>A0A502FBZ1</accession>
<keyword evidence="1" id="KW-0812">Transmembrane</keyword>
<evidence type="ECO:0000259" key="2">
    <source>
        <dbReference type="Pfam" id="PF02470"/>
    </source>
</evidence>
<feature type="domain" description="Mce/MlaD" evidence="2">
    <location>
        <begin position="48"/>
        <end position="137"/>
    </location>
</feature>
<feature type="transmembrane region" description="Helical" evidence="1">
    <location>
        <begin position="12"/>
        <end position="32"/>
    </location>
</feature>
<dbReference type="PANTHER" id="PTHR33371:SF4">
    <property type="entry name" value="INTERMEMBRANE PHOSPHOLIPID TRANSPORT SYSTEM BINDING PROTEIN MLAD"/>
    <property type="match status" value="1"/>
</dbReference>
<proteinExistence type="predicted"/>
<gene>
    <name evidence="3" type="ORF">EAH89_24240</name>
</gene>
<keyword evidence="4" id="KW-1185">Reference proteome</keyword>
<name>A0A502FBZ1_9PROT</name>
<dbReference type="AlphaFoldDB" id="A0A502FBZ1"/>
<comment type="caution">
    <text evidence="3">The sequence shown here is derived from an EMBL/GenBank/DDBJ whole genome shotgun (WGS) entry which is preliminary data.</text>
</comment>
<evidence type="ECO:0000313" key="4">
    <source>
        <dbReference type="Proteomes" id="UP000317078"/>
    </source>
</evidence>
<keyword evidence="1" id="KW-0472">Membrane</keyword>
<dbReference type="EMBL" id="RCZP01000038">
    <property type="protein sequence ID" value="TPG46917.1"/>
    <property type="molecule type" value="Genomic_DNA"/>
</dbReference>
<dbReference type="InterPro" id="IPR052336">
    <property type="entry name" value="MlaD_Phospholipid_Transporter"/>
</dbReference>
<evidence type="ECO:0000256" key="1">
    <source>
        <dbReference type="SAM" id="Phobius"/>
    </source>
</evidence>
<reference evidence="3 4" key="1">
    <citation type="journal article" date="2019" name="Environ. Microbiol.">
        <title>Species interactions and distinct microbial communities in high Arctic permafrost affected cryosols are associated with the CH4 and CO2 gas fluxes.</title>
        <authorList>
            <person name="Altshuler I."/>
            <person name="Hamel J."/>
            <person name="Turney S."/>
            <person name="Magnuson E."/>
            <person name="Levesque R."/>
            <person name="Greer C."/>
            <person name="Whyte L.G."/>
        </authorList>
    </citation>
    <scope>NUCLEOTIDE SEQUENCE [LARGE SCALE GENOMIC DNA]</scope>
    <source>
        <strain evidence="3 4">S9.3B</strain>
    </source>
</reference>
<organism evidence="3 4">
    <name type="scientific">Muricoccus nepalensis</name>
    <dbReference type="NCBI Taxonomy" id="1854500"/>
    <lineage>
        <taxon>Bacteria</taxon>
        <taxon>Pseudomonadati</taxon>
        <taxon>Pseudomonadota</taxon>
        <taxon>Alphaproteobacteria</taxon>
        <taxon>Acetobacterales</taxon>
        <taxon>Roseomonadaceae</taxon>
        <taxon>Muricoccus</taxon>
    </lineage>
</organism>
<protein>
    <submittedName>
        <fullName evidence="3">MCE family protein</fullName>
    </submittedName>
</protein>
<evidence type="ECO:0000313" key="3">
    <source>
        <dbReference type="EMBL" id="TPG46917.1"/>
    </source>
</evidence>
<dbReference type="Proteomes" id="UP000317078">
    <property type="component" value="Unassembled WGS sequence"/>
</dbReference>
<dbReference type="PANTHER" id="PTHR33371">
    <property type="entry name" value="INTERMEMBRANE PHOSPHOLIPID TRANSPORT SYSTEM BINDING PROTEIN MLAD-RELATED"/>
    <property type="match status" value="1"/>
</dbReference>